<evidence type="ECO:0000313" key="13">
    <source>
        <dbReference type="Proteomes" id="UP000014760"/>
    </source>
</evidence>
<keyword evidence="8 9" id="KW-0472">Membrane</keyword>
<keyword evidence="7 9" id="KW-1133">Transmembrane helix</keyword>
<reference evidence="11 13" key="2">
    <citation type="journal article" date="2013" name="Nature">
        <title>Insights into bilaterian evolution from three spiralian genomes.</title>
        <authorList>
            <person name="Simakov O."/>
            <person name="Marletaz F."/>
            <person name="Cho S.J."/>
            <person name="Edsinger-Gonzales E."/>
            <person name="Havlak P."/>
            <person name="Hellsten U."/>
            <person name="Kuo D.H."/>
            <person name="Larsson T."/>
            <person name="Lv J."/>
            <person name="Arendt D."/>
            <person name="Savage R."/>
            <person name="Osoegawa K."/>
            <person name="de Jong P."/>
            <person name="Grimwood J."/>
            <person name="Chapman J.A."/>
            <person name="Shapiro H."/>
            <person name="Aerts A."/>
            <person name="Otillar R.P."/>
            <person name="Terry A.Y."/>
            <person name="Boore J.L."/>
            <person name="Grigoriev I.V."/>
            <person name="Lindberg D.R."/>
            <person name="Seaver E.C."/>
            <person name="Weisblat D.A."/>
            <person name="Putnam N.H."/>
            <person name="Rokhsar D.S."/>
        </authorList>
    </citation>
    <scope>NUCLEOTIDE SEQUENCE</scope>
    <source>
        <strain evidence="11 13">I ESC-2004</strain>
    </source>
</reference>
<accession>R7TVV6</accession>
<keyword evidence="13" id="KW-1185">Reference proteome</keyword>
<dbReference type="Pfam" id="PF21203">
    <property type="entry name" value="ECM10"/>
    <property type="match status" value="1"/>
</dbReference>
<evidence type="ECO:0000313" key="11">
    <source>
        <dbReference type="EMBL" id="ELT97722.1"/>
    </source>
</evidence>
<dbReference type="PANTHER" id="PTHR21397">
    <property type="entry name" value="CHROMATIN COMPLEXES SUBUNIT BAP18-RELATED"/>
    <property type="match status" value="1"/>
</dbReference>
<dbReference type="STRING" id="283909.R7TVV6"/>
<reference evidence="13" key="1">
    <citation type="submission" date="2012-12" db="EMBL/GenBank/DDBJ databases">
        <authorList>
            <person name="Hellsten U."/>
            <person name="Grimwood J."/>
            <person name="Chapman J.A."/>
            <person name="Shapiro H."/>
            <person name="Aerts A."/>
            <person name="Otillar R.P."/>
            <person name="Terry A.Y."/>
            <person name="Boore J.L."/>
            <person name="Simakov O."/>
            <person name="Marletaz F."/>
            <person name="Cho S.-J."/>
            <person name="Edsinger-Gonzales E."/>
            <person name="Havlak P."/>
            <person name="Kuo D.-H."/>
            <person name="Larsson T."/>
            <person name="Lv J."/>
            <person name="Arendt D."/>
            <person name="Savage R."/>
            <person name="Osoegawa K."/>
            <person name="de Jong P."/>
            <person name="Lindberg D.R."/>
            <person name="Seaver E.C."/>
            <person name="Weisblat D.A."/>
            <person name="Putnam N.H."/>
            <person name="Grigoriev I.V."/>
            <person name="Rokhsar D.S."/>
        </authorList>
    </citation>
    <scope>NUCLEOTIDE SEQUENCE</scope>
    <source>
        <strain evidence="13">I ESC-2004</strain>
    </source>
</reference>
<dbReference type="PANTHER" id="PTHR21397:SF4">
    <property type="entry name" value="ER MEMBRANE PROTEIN COMPLEX SUBUNIT 10"/>
    <property type="match status" value="1"/>
</dbReference>
<reference evidence="12" key="3">
    <citation type="submission" date="2015-06" db="UniProtKB">
        <authorList>
            <consortium name="EnsemblMetazoa"/>
        </authorList>
    </citation>
    <scope>IDENTIFICATION</scope>
</reference>
<dbReference type="EMBL" id="KB308480">
    <property type="protein sequence ID" value="ELT97722.1"/>
    <property type="molecule type" value="Genomic_DNA"/>
</dbReference>
<sequence length="239" mass="26296">MPKFCSVLAACNALIVFVGLILFSTQVAGDDEYYDTLSSLNLEHTFDSGLNPVYSRRGVISIHSITSNNADIDQEDSHTPQDITKLKALVKSNGMYRVRIMSRPATASSPAQYVQSFTPACGLYESSLSDHIEIHLDASGNLIGMSIDSISPHCTGIQPPSRQMQEFNSTVDLIQTTSGPFPETSTYVQKIEQERQEKMKGGQVDNRSFIAKYWMYIVPLVIIMMFANTADPNQGGGGR</sequence>
<dbReference type="OMA" id="WITIELQ"/>
<dbReference type="HOGENOM" id="CLU_065716_2_0_1"/>
<evidence type="ECO:0000256" key="8">
    <source>
        <dbReference type="ARBA" id="ARBA00023136"/>
    </source>
</evidence>
<gene>
    <name evidence="11" type="ORF">CAPTEDRAFT_149354</name>
</gene>
<feature type="chain" id="PRO_5008787399" description="ER membrane protein complex subunit 10" evidence="10">
    <location>
        <begin position="30"/>
        <end position="239"/>
    </location>
</feature>
<dbReference type="OrthoDB" id="1894652at2759"/>
<dbReference type="Proteomes" id="UP000014760">
    <property type="component" value="Unassembled WGS sequence"/>
</dbReference>
<dbReference type="EnsemblMetazoa" id="CapteT149354">
    <property type="protein sequence ID" value="CapteP149354"/>
    <property type="gene ID" value="CapteG149354"/>
</dbReference>
<name>R7TVV6_CAPTE</name>
<organism evidence="11">
    <name type="scientific">Capitella teleta</name>
    <name type="common">Polychaete worm</name>
    <dbReference type="NCBI Taxonomy" id="283909"/>
    <lineage>
        <taxon>Eukaryota</taxon>
        <taxon>Metazoa</taxon>
        <taxon>Spiralia</taxon>
        <taxon>Lophotrochozoa</taxon>
        <taxon>Annelida</taxon>
        <taxon>Polychaeta</taxon>
        <taxon>Sedentaria</taxon>
        <taxon>Scolecida</taxon>
        <taxon>Capitellidae</taxon>
        <taxon>Capitella</taxon>
    </lineage>
</organism>
<evidence type="ECO:0000256" key="4">
    <source>
        <dbReference type="ARBA" id="ARBA00022692"/>
    </source>
</evidence>
<dbReference type="FunCoup" id="R7TVV6">
    <property type="interactions" value="635"/>
</dbReference>
<evidence type="ECO:0000256" key="10">
    <source>
        <dbReference type="SAM" id="SignalP"/>
    </source>
</evidence>
<evidence type="ECO:0000256" key="9">
    <source>
        <dbReference type="SAM" id="Phobius"/>
    </source>
</evidence>
<dbReference type="AlphaFoldDB" id="R7TVV6"/>
<feature type="signal peptide" evidence="10">
    <location>
        <begin position="1"/>
        <end position="29"/>
    </location>
</feature>
<evidence type="ECO:0000256" key="1">
    <source>
        <dbReference type="ARBA" id="ARBA00004115"/>
    </source>
</evidence>
<evidence type="ECO:0000256" key="7">
    <source>
        <dbReference type="ARBA" id="ARBA00022989"/>
    </source>
</evidence>
<evidence type="ECO:0000256" key="6">
    <source>
        <dbReference type="ARBA" id="ARBA00022824"/>
    </source>
</evidence>
<comment type="subcellular location">
    <subcellularLocation>
        <location evidence="1">Endoplasmic reticulum membrane</location>
        <topology evidence="1">Single-pass type I membrane protein</topology>
    </subcellularLocation>
</comment>
<proteinExistence type="inferred from homology"/>
<evidence type="ECO:0000313" key="12">
    <source>
        <dbReference type="EnsemblMetazoa" id="CapteP149354"/>
    </source>
</evidence>
<keyword evidence="5 10" id="KW-0732">Signal</keyword>
<dbReference type="EMBL" id="AMQN01010755">
    <property type="status" value="NOT_ANNOTATED_CDS"/>
    <property type="molecule type" value="Genomic_DNA"/>
</dbReference>
<comment type="similarity">
    <text evidence="2">Belongs to the EMC10 family.</text>
</comment>
<evidence type="ECO:0000256" key="3">
    <source>
        <dbReference type="ARBA" id="ARBA00020105"/>
    </source>
</evidence>
<evidence type="ECO:0000256" key="5">
    <source>
        <dbReference type="ARBA" id="ARBA00022729"/>
    </source>
</evidence>
<dbReference type="CDD" id="cd22209">
    <property type="entry name" value="EMC10"/>
    <property type="match status" value="1"/>
</dbReference>
<keyword evidence="4 9" id="KW-0812">Transmembrane</keyword>
<protein>
    <recommendedName>
        <fullName evidence="3">ER membrane protein complex subunit 10</fullName>
    </recommendedName>
</protein>
<evidence type="ECO:0000256" key="2">
    <source>
        <dbReference type="ARBA" id="ARBA00007695"/>
    </source>
</evidence>
<dbReference type="GO" id="GO:0072546">
    <property type="term" value="C:EMC complex"/>
    <property type="evidence" value="ECO:0007669"/>
    <property type="project" value="TreeGrafter"/>
</dbReference>
<feature type="transmembrane region" description="Helical" evidence="9">
    <location>
        <begin position="213"/>
        <end position="230"/>
    </location>
</feature>
<keyword evidence="6" id="KW-0256">Endoplasmic reticulum</keyword>